<dbReference type="InterPro" id="IPR056511">
    <property type="entry name" value="IDM1_C"/>
</dbReference>
<evidence type="ECO:0000259" key="4">
    <source>
        <dbReference type="PROSITE" id="PS51186"/>
    </source>
</evidence>
<dbReference type="InterPro" id="IPR016181">
    <property type="entry name" value="Acyl_CoA_acyltransferase"/>
</dbReference>
<dbReference type="OrthoDB" id="429143at2759"/>
<dbReference type="SUPFAM" id="SSF55729">
    <property type="entry name" value="Acyl-CoA N-acyltransferases (Nat)"/>
    <property type="match status" value="1"/>
</dbReference>
<dbReference type="PANTHER" id="PTHR46309:SF15">
    <property type="entry name" value="PHD-FINGER PROTEIN"/>
    <property type="match status" value="1"/>
</dbReference>
<dbReference type="EMBL" id="DF973893">
    <property type="protein sequence ID" value="GAU41988.1"/>
    <property type="molecule type" value="Genomic_DNA"/>
</dbReference>
<dbReference type="PANTHER" id="PTHR46309">
    <property type="entry name" value="PHD FINGER PROTEIN 12"/>
    <property type="match status" value="1"/>
</dbReference>
<dbReference type="GO" id="GO:0005634">
    <property type="term" value="C:nucleus"/>
    <property type="evidence" value="ECO:0007669"/>
    <property type="project" value="TreeGrafter"/>
</dbReference>
<dbReference type="GO" id="GO:0006357">
    <property type="term" value="P:regulation of transcription by RNA polymerase II"/>
    <property type="evidence" value="ECO:0007669"/>
    <property type="project" value="TreeGrafter"/>
</dbReference>
<dbReference type="GO" id="GO:0003714">
    <property type="term" value="F:transcription corepressor activity"/>
    <property type="evidence" value="ECO:0007669"/>
    <property type="project" value="InterPro"/>
</dbReference>
<evidence type="ECO:0000256" key="3">
    <source>
        <dbReference type="ARBA" id="ARBA00022833"/>
    </source>
</evidence>
<dbReference type="Gene3D" id="3.40.630.30">
    <property type="match status" value="1"/>
</dbReference>
<dbReference type="PROSITE" id="PS51186">
    <property type="entry name" value="GNAT"/>
    <property type="match status" value="1"/>
</dbReference>
<dbReference type="Gene3D" id="3.30.40.10">
    <property type="entry name" value="Zinc/RING finger domain, C3HC4 (zinc finger)"/>
    <property type="match status" value="1"/>
</dbReference>
<dbReference type="GO" id="GO:0016747">
    <property type="term" value="F:acyltransferase activity, transferring groups other than amino-acyl groups"/>
    <property type="evidence" value="ECO:0007669"/>
    <property type="project" value="InterPro"/>
</dbReference>
<feature type="domain" description="N-acetyltransferase" evidence="4">
    <location>
        <begin position="101"/>
        <end position="243"/>
    </location>
</feature>
<sequence>MAMIYYGTNVSRACIFCRGRTFLDEIQHVPLIACEQCDRRAHHSCLNTVGLQEDPSRGWFCTSRCATLNFLLREQMLNSPIKINIPVLHKQRYDYLTWSLLDVTNDTQQAKIQETIEVLGTTFSKEVAQRVVKGLDPYRGLYTAIAESQGRVVSVTTFRLHDHIAEIAFVTTVLLRRRQRICERLMEALENFLKVLGVEEIVLHSTSRALPIWTNTFGYERVPSSRSFEDYNILQFESTITCRKFII</sequence>
<protein>
    <recommendedName>
        <fullName evidence="4">N-acetyltransferase domain-containing protein</fullName>
    </recommendedName>
</protein>
<evidence type="ECO:0000313" key="5">
    <source>
        <dbReference type="EMBL" id="GAU41988.1"/>
    </source>
</evidence>
<evidence type="ECO:0000256" key="2">
    <source>
        <dbReference type="ARBA" id="ARBA00022771"/>
    </source>
</evidence>
<keyword evidence="1" id="KW-0479">Metal-binding</keyword>
<dbReference type="Proteomes" id="UP000242715">
    <property type="component" value="Unassembled WGS sequence"/>
</dbReference>
<name>A0A2Z6NB99_TRISU</name>
<keyword evidence="3" id="KW-0862">Zinc</keyword>
<keyword evidence="2" id="KW-0863">Zinc-finger</keyword>
<evidence type="ECO:0000256" key="1">
    <source>
        <dbReference type="ARBA" id="ARBA00022723"/>
    </source>
</evidence>
<dbReference type="GO" id="GO:0008270">
    <property type="term" value="F:zinc ion binding"/>
    <property type="evidence" value="ECO:0007669"/>
    <property type="project" value="UniProtKB-KW"/>
</dbReference>
<dbReference type="InterPro" id="IPR000182">
    <property type="entry name" value="GNAT_dom"/>
</dbReference>
<organism evidence="5 6">
    <name type="scientific">Trifolium subterraneum</name>
    <name type="common">Subterranean clover</name>
    <dbReference type="NCBI Taxonomy" id="3900"/>
    <lineage>
        <taxon>Eukaryota</taxon>
        <taxon>Viridiplantae</taxon>
        <taxon>Streptophyta</taxon>
        <taxon>Embryophyta</taxon>
        <taxon>Tracheophyta</taxon>
        <taxon>Spermatophyta</taxon>
        <taxon>Magnoliopsida</taxon>
        <taxon>eudicotyledons</taxon>
        <taxon>Gunneridae</taxon>
        <taxon>Pentapetalae</taxon>
        <taxon>rosids</taxon>
        <taxon>fabids</taxon>
        <taxon>Fabales</taxon>
        <taxon>Fabaceae</taxon>
        <taxon>Papilionoideae</taxon>
        <taxon>50 kb inversion clade</taxon>
        <taxon>NPAAA clade</taxon>
        <taxon>Hologalegina</taxon>
        <taxon>IRL clade</taxon>
        <taxon>Trifolieae</taxon>
        <taxon>Trifolium</taxon>
    </lineage>
</organism>
<dbReference type="Pfam" id="PF23209">
    <property type="entry name" value="IDM1_C"/>
    <property type="match status" value="1"/>
</dbReference>
<reference evidence="6" key="1">
    <citation type="journal article" date="2017" name="Front. Plant Sci.">
        <title>Climate Clever Clovers: New Paradigm to Reduce the Environmental Footprint of Ruminants by Breeding Low Methanogenic Forages Utilizing Haplotype Variation.</title>
        <authorList>
            <person name="Kaur P."/>
            <person name="Appels R."/>
            <person name="Bayer P.E."/>
            <person name="Keeble-Gagnere G."/>
            <person name="Wang J."/>
            <person name="Hirakawa H."/>
            <person name="Shirasawa K."/>
            <person name="Vercoe P."/>
            <person name="Stefanova K."/>
            <person name="Durmic Z."/>
            <person name="Nichols P."/>
            <person name="Revell C."/>
            <person name="Isobe S.N."/>
            <person name="Edwards D."/>
            <person name="Erskine W."/>
        </authorList>
    </citation>
    <scope>NUCLEOTIDE SEQUENCE [LARGE SCALE GENOMIC DNA]</scope>
    <source>
        <strain evidence="6">cv. Daliak</strain>
    </source>
</reference>
<dbReference type="InterPro" id="IPR013083">
    <property type="entry name" value="Znf_RING/FYVE/PHD"/>
</dbReference>
<proteinExistence type="predicted"/>
<evidence type="ECO:0000313" key="6">
    <source>
        <dbReference type="Proteomes" id="UP000242715"/>
    </source>
</evidence>
<dbReference type="AlphaFoldDB" id="A0A2Z6NB99"/>
<keyword evidence="6" id="KW-1185">Reference proteome</keyword>
<dbReference type="SUPFAM" id="SSF57903">
    <property type="entry name" value="FYVE/PHD zinc finger"/>
    <property type="match status" value="1"/>
</dbReference>
<dbReference type="InterPro" id="IPR042163">
    <property type="entry name" value="PHF12"/>
</dbReference>
<dbReference type="InterPro" id="IPR011011">
    <property type="entry name" value="Znf_FYVE_PHD"/>
</dbReference>
<dbReference type="CDD" id="cd04301">
    <property type="entry name" value="NAT_SF"/>
    <property type="match status" value="1"/>
</dbReference>
<accession>A0A2Z6NB99</accession>
<gene>
    <name evidence="5" type="ORF">TSUD_306940</name>
</gene>